<reference evidence="5 6" key="1">
    <citation type="journal article" date="2007" name="Appl. Environ. Microbiol.">
        <title>Genome sequence of the cellulolytic gliding bacterium Cytophaga hutchinsonii.</title>
        <authorList>
            <person name="Xie G."/>
            <person name="Bruce D.C."/>
            <person name="Challacombe J.F."/>
            <person name="Chertkov O."/>
            <person name="Detter J.C."/>
            <person name="Gilna P."/>
            <person name="Han C.S."/>
            <person name="Lucas S."/>
            <person name="Misra M."/>
            <person name="Myers G.L."/>
            <person name="Richardson P."/>
            <person name="Tapia R."/>
            <person name="Thayer N."/>
            <person name="Thompson L.S."/>
            <person name="Brettin T.S."/>
            <person name="Henrissat B."/>
            <person name="Wilson D.B."/>
            <person name="McBride M.J."/>
        </authorList>
    </citation>
    <scope>NUCLEOTIDE SEQUENCE [LARGE SCALE GENOMIC DNA]</scope>
    <source>
        <strain evidence="6">ATCC 33406 / DSM 1761 / CIP 103989 / NBRC 15051 / NCIMB 9469 / D465</strain>
    </source>
</reference>
<dbReference type="GO" id="GO:0016887">
    <property type="term" value="F:ATP hydrolysis activity"/>
    <property type="evidence" value="ECO:0007669"/>
    <property type="project" value="InterPro"/>
</dbReference>
<dbReference type="KEGG" id="chu:CHU_2985"/>
<gene>
    <name evidence="5" type="primary">rsaD</name>
    <name evidence="5" type="ordered locus">CHU_2985</name>
</gene>
<dbReference type="InterPro" id="IPR003593">
    <property type="entry name" value="AAA+_ATPase"/>
</dbReference>
<dbReference type="PROSITE" id="PS50893">
    <property type="entry name" value="ABC_TRANSPORTER_2"/>
    <property type="match status" value="1"/>
</dbReference>
<sequence length="257" mass="28812">MENNAHKIDYNEKAISIKGLYKSFGELHVLKGIDLEVHKGENVVVLGKSGTGKSVLIKILVGLLKPDAGVVQVLGKEVDKLNQKELDALRLHIGFAFQSSALYDSMDVRQNLEFPLLMNFKNLSKAEVKDSVEEVLDAVGLIDKLNQMPSDLSGGQRKRIGIARTLILKPKIMLYDEPTSGLDPITSFEINELINEVQEKYNTSSIIITHDLTCAKETCDRVAMLLDGTFVKTGTFEEVFEDQDERIQSFYNYNFIK</sequence>
<proteinExistence type="predicted"/>
<evidence type="ECO:0000259" key="4">
    <source>
        <dbReference type="PROSITE" id="PS50893"/>
    </source>
</evidence>
<keyword evidence="3 5" id="KW-0067">ATP-binding</keyword>
<dbReference type="SUPFAM" id="SSF52540">
    <property type="entry name" value="P-loop containing nucleoside triphosphate hydrolases"/>
    <property type="match status" value="1"/>
</dbReference>
<evidence type="ECO:0000256" key="2">
    <source>
        <dbReference type="ARBA" id="ARBA00022741"/>
    </source>
</evidence>
<name>A0A6N4SV14_CYTH3</name>
<evidence type="ECO:0000256" key="1">
    <source>
        <dbReference type="ARBA" id="ARBA00022448"/>
    </source>
</evidence>
<protein>
    <submittedName>
        <fullName evidence="5">ABC-type organic solvent transporter, ATP-binding protein</fullName>
    </submittedName>
</protein>
<dbReference type="InterPro" id="IPR017871">
    <property type="entry name" value="ABC_transporter-like_CS"/>
</dbReference>
<keyword evidence="2" id="KW-0547">Nucleotide-binding</keyword>
<evidence type="ECO:0000313" key="5">
    <source>
        <dbReference type="EMBL" id="ABG60226.1"/>
    </source>
</evidence>
<evidence type="ECO:0000256" key="3">
    <source>
        <dbReference type="ARBA" id="ARBA00022840"/>
    </source>
</evidence>
<dbReference type="Proteomes" id="UP000001822">
    <property type="component" value="Chromosome"/>
</dbReference>
<accession>A0A6N4SV14</accession>
<dbReference type="PROSITE" id="PS00211">
    <property type="entry name" value="ABC_TRANSPORTER_1"/>
    <property type="match status" value="1"/>
</dbReference>
<dbReference type="InterPro" id="IPR027417">
    <property type="entry name" value="P-loop_NTPase"/>
</dbReference>
<dbReference type="PANTHER" id="PTHR43023:SF3">
    <property type="entry name" value="PROTEIN TRIGALACTOSYLDIACYLGLYCEROL 3, CHLOROPLASTIC"/>
    <property type="match status" value="1"/>
</dbReference>
<dbReference type="AlphaFoldDB" id="A0A6N4SV14"/>
<dbReference type="InterPro" id="IPR003439">
    <property type="entry name" value="ABC_transporter-like_ATP-bd"/>
</dbReference>
<dbReference type="CDD" id="cd03261">
    <property type="entry name" value="ABC_Org_Solvent_Resistant"/>
    <property type="match status" value="1"/>
</dbReference>
<dbReference type="Pfam" id="PF00005">
    <property type="entry name" value="ABC_tran"/>
    <property type="match status" value="1"/>
</dbReference>
<evidence type="ECO:0000313" key="6">
    <source>
        <dbReference type="Proteomes" id="UP000001822"/>
    </source>
</evidence>
<dbReference type="GO" id="GO:0005524">
    <property type="term" value="F:ATP binding"/>
    <property type="evidence" value="ECO:0007669"/>
    <property type="project" value="UniProtKB-KW"/>
</dbReference>
<keyword evidence="6" id="KW-1185">Reference proteome</keyword>
<dbReference type="SMART" id="SM00382">
    <property type="entry name" value="AAA"/>
    <property type="match status" value="1"/>
</dbReference>
<organism evidence="5 6">
    <name type="scientific">Cytophaga hutchinsonii (strain ATCC 33406 / DSM 1761 / CIP 103989 / NBRC 15051 / NCIMB 9469 / D465)</name>
    <dbReference type="NCBI Taxonomy" id="269798"/>
    <lineage>
        <taxon>Bacteria</taxon>
        <taxon>Pseudomonadati</taxon>
        <taxon>Bacteroidota</taxon>
        <taxon>Cytophagia</taxon>
        <taxon>Cytophagales</taxon>
        <taxon>Cytophagaceae</taxon>
        <taxon>Cytophaga</taxon>
    </lineage>
</organism>
<dbReference type="EMBL" id="CP000383">
    <property type="protein sequence ID" value="ABG60226.1"/>
    <property type="molecule type" value="Genomic_DNA"/>
</dbReference>
<feature type="domain" description="ABC transporter" evidence="4">
    <location>
        <begin position="15"/>
        <end position="252"/>
    </location>
</feature>
<keyword evidence="1" id="KW-0813">Transport</keyword>
<dbReference type="OrthoDB" id="9782239at2"/>
<dbReference type="RefSeq" id="WP_011586336.1">
    <property type="nucleotide sequence ID" value="NC_008255.1"/>
</dbReference>
<dbReference type="Gene3D" id="3.40.50.300">
    <property type="entry name" value="P-loop containing nucleotide triphosphate hydrolases"/>
    <property type="match status" value="1"/>
</dbReference>
<dbReference type="PANTHER" id="PTHR43023">
    <property type="entry name" value="PROTEIN TRIGALACTOSYLDIACYLGLYCEROL 3, CHLOROPLASTIC"/>
    <property type="match status" value="1"/>
</dbReference>